<keyword evidence="2" id="KW-1185">Reference proteome</keyword>
<dbReference type="EMBL" id="CM046396">
    <property type="protein sequence ID" value="KAI8537780.1"/>
    <property type="molecule type" value="Genomic_DNA"/>
</dbReference>
<protein>
    <submittedName>
        <fullName evidence="1">Uncharacterized protein</fullName>
    </submittedName>
</protein>
<organism evidence="1 2">
    <name type="scientific">Rhododendron molle</name>
    <name type="common">Chinese azalea</name>
    <name type="synonym">Azalea mollis</name>
    <dbReference type="NCBI Taxonomy" id="49168"/>
    <lineage>
        <taxon>Eukaryota</taxon>
        <taxon>Viridiplantae</taxon>
        <taxon>Streptophyta</taxon>
        <taxon>Embryophyta</taxon>
        <taxon>Tracheophyta</taxon>
        <taxon>Spermatophyta</taxon>
        <taxon>Magnoliopsida</taxon>
        <taxon>eudicotyledons</taxon>
        <taxon>Gunneridae</taxon>
        <taxon>Pentapetalae</taxon>
        <taxon>asterids</taxon>
        <taxon>Ericales</taxon>
        <taxon>Ericaceae</taxon>
        <taxon>Ericoideae</taxon>
        <taxon>Rhodoreae</taxon>
        <taxon>Rhododendron</taxon>
    </lineage>
</organism>
<gene>
    <name evidence="1" type="ORF">RHMOL_Rhmol09G0051300</name>
</gene>
<dbReference type="Proteomes" id="UP001062846">
    <property type="component" value="Chromosome 9"/>
</dbReference>
<evidence type="ECO:0000313" key="1">
    <source>
        <dbReference type="EMBL" id="KAI8537780.1"/>
    </source>
</evidence>
<name>A0ACC0MAA0_RHOML</name>
<accession>A0ACC0MAA0</accession>
<sequence>MAQRISPRPDTKTNSSSSRAVIAAGRILIIGASGLFLSLDFAFSVSLALALSLCLPLPSSSSLLLLPPSCQRILTGVSLTCPGSQRHASGQRSPGHVSGGIRVPDVWDTGLRVCPTSLLSRKLDGVAYKGPAFCAIAQPVPHSQSLLWNRMGRKAGGLFISSQKFGALQKPCMKEMITFLNCLALNQNNDEKCVRHKELLSMCMDGQTNKSRKPWGSINFHLQRLNRGRK</sequence>
<reference evidence="1" key="1">
    <citation type="submission" date="2022-02" db="EMBL/GenBank/DDBJ databases">
        <title>Plant Genome Project.</title>
        <authorList>
            <person name="Zhang R.-G."/>
        </authorList>
    </citation>
    <scope>NUCLEOTIDE SEQUENCE</scope>
    <source>
        <strain evidence="1">AT1</strain>
    </source>
</reference>
<proteinExistence type="predicted"/>
<comment type="caution">
    <text evidence="1">The sequence shown here is derived from an EMBL/GenBank/DDBJ whole genome shotgun (WGS) entry which is preliminary data.</text>
</comment>
<evidence type="ECO:0000313" key="2">
    <source>
        <dbReference type="Proteomes" id="UP001062846"/>
    </source>
</evidence>